<organism evidence="1">
    <name type="scientific">Cucumis melo</name>
    <name type="common">Muskmelon</name>
    <dbReference type="NCBI Taxonomy" id="3656"/>
    <lineage>
        <taxon>Eukaryota</taxon>
        <taxon>Viridiplantae</taxon>
        <taxon>Streptophyta</taxon>
        <taxon>Embryophyta</taxon>
        <taxon>Tracheophyta</taxon>
        <taxon>Spermatophyta</taxon>
        <taxon>Magnoliopsida</taxon>
        <taxon>eudicotyledons</taxon>
        <taxon>Gunneridae</taxon>
        <taxon>Pentapetalae</taxon>
        <taxon>rosids</taxon>
        <taxon>fabids</taxon>
        <taxon>Cucurbitales</taxon>
        <taxon>Cucurbitaceae</taxon>
        <taxon>Benincaseae</taxon>
        <taxon>Cucumis</taxon>
    </lineage>
</organism>
<proteinExistence type="predicted"/>
<sequence length="55" mass="6383">MGKTKVRLDIVNMFYAMKYHPDESYAIVEGEKLPFTTEEINESYNLPNDPDAYHG</sequence>
<protein>
    <submittedName>
        <fullName evidence="1">Uncharacterized protein</fullName>
    </submittedName>
</protein>
<accession>A0A9I9DQZ5</accession>
<dbReference type="Gramene" id="MELO3C022626.2.1">
    <property type="protein sequence ID" value="MELO3C022626.2.1"/>
    <property type="gene ID" value="MELO3C022626.2"/>
</dbReference>
<dbReference type="EnsemblPlants" id="MELO3C022626.2.1">
    <property type="protein sequence ID" value="MELO3C022626.2.1"/>
    <property type="gene ID" value="MELO3C022626.2"/>
</dbReference>
<dbReference type="AlphaFoldDB" id="A0A9I9DQZ5"/>
<name>A0A9I9DQZ5_CUCME</name>
<reference evidence="1" key="1">
    <citation type="submission" date="2023-03" db="UniProtKB">
        <authorList>
            <consortium name="EnsemblPlants"/>
        </authorList>
    </citation>
    <scope>IDENTIFICATION</scope>
</reference>
<evidence type="ECO:0000313" key="1">
    <source>
        <dbReference type="EnsemblPlants" id="MELO3C022626.2.1"/>
    </source>
</evidence>